<proteinExistence type="predicted"/>
<accession>A0A1Y6BE92</accession>
<protein>
    <submittedName>
        <fullName evidence="1">Uncharacterized protein</fullName>
    </submittedName>
</protein>
<name>A0A1Y6BE92_9BACT</name>
<evidence type="ECO:0000313" key="1">
    <source>
        <dbReference type="EMBL" id="SME97039.1"/>
    </source>
</evidence>
<dbReference type="Proteomes" id="UP000192907">
    <property type="component" value="Unassembled WGS sequence"/>
</dbReference>
<dbReference type="AlphaFoldDB" id="A0A1Y6BE92"/>
<dbReference type="OrthoDB" id="9953264at2"/>
<evidence type="ECO:0000313" key="2">
    <source>
        <dbReference type="Proteomes" id="UP000192907"/>
    </source>
</evidence>
<keyword evidence="2" id="KW-1185">Reference proteome</keyword>
<reference evidence="2" key="1">
    <citation type="submission" date="2017-04" db="EMBL/GenBank/DDBJ databases">
        <authorList>
            <person name="Varghese N."/>
            <person name="Submissions S."/>
        </authorList>
    </citation>
    <scope>NUCLEOTIDE SEQUENCE [LARGE SCALE GENOMIC DNA]</scope>
    <source>
        <strain evidence="2">RKEM611</strain>
    </source>
</reference>
<dbReference type="STRING" id="1513793.SAMN06296036_102332"/>
<gene>
    <name evidence="1" type="ORF">SAMN06296036_102332</name>
</gene>
<dbReference type="RefSeq" id="WP_132315114.1">
    <property type="nucleotide sequence ID" value="NZ_FWZT01000002.1"/>
</dbReference>
<organism evidence="1 2">
    <name type="scientific">Pseudobacteriovorax antillogorgiicola</name>
    <dbReference type="NCBI Taxonomy" id="1513793"/>
    <lineage>
        <taxon>Bacteria</taxon>
        <taxon>Pseudomonadati</taxon>
        <taxon>Bdellovibrionota</taxon>
        <taxon>Oligoflexia</taxon>
        <taxon>Oligoflexales</taxon>
        <taxon>Pseudobacteriovoracaceae</taxon>
        <taxon>Pseudobacteriovorax</taxon>
    </lineage>
</organism>
<sequence length="141" mass="16413">MQEQEKFITPEECQELATAMNAKYKIALKGRSFSVSARKDGPGVYVCILLKNPDESFYYPVEGRVMFEAEEMKASEAALFLVDYLDIYFEEFLLEEEESLYLPIDWSDFNYEAVDFQVKGQILNRKLEAMADQFLQENEQA</sequence>
<dbReference type="EMBL" id="FWZT01000002">
    <property type="protein sequence ID" value="SME97039.1"/>
    <property type="molecule type" value="Genomic_DNA"/>
</dbReference>